<dbReference type="GO" id="GO:0003755">
    <property type="term" value="F:peptidyl-prolyl cis-trans isomerase activity"/>
    <property type="evidence" value="ECO:0007669"/>
    <property type="project" value="UniProtKB-UniRule"/>
</dbReference>
<dbReference type="AlphaFoldDB" id="A0A9P6NJJ5"/>
<dbReference type="CDD" id="cd00201">
    <property type="entry name" value="WW"/>
    <property type="match status" value="1"/>
</dbReference>
<keyword evidence="9" id="KW-1185">Reference proteome</keyword>
<dbReference type="SUPFAM" id="SSF51045">
    <property type="entry name" value="WW domain"/>
    <property type="match status" value="1"/>
</dbReference>
<dbReference type="GO" id="GO:0005634">
    <property type="term" value="C:nucleus"/>
    <property type="evidence" value="ECO:0007669"/>
    <property type="project" value="TreeGrafter"/>
</dbReference>
<dbReference type="PANTHER" id="PTHR10657:SF4">
    <property type="entry name" value="PEPTIDYL-PROLYL CIS-TRANS ISOMERASE-RELATED"/>
    <property type="match status" value="1"/>
</dbReference>
<dbReference type="EC" id="5.2.1.8" evidence="5"/>
<keyword evidence="3 4" id="KW-0413">Isomerase</keyword>
<evidence type="ECO:0000259" key="6">
    <source>
        <dbReference type="PROSITE" id="PS50020"/>
    </source>
</evidence>
<dbReference type="InterPro" id="IPR036020">
    <property type="entry name" value="WW_dom_sf"/>
</dbReference>
<protein>
    <recommendedName>
        <fullName evidence="5">Peptidyl-prolyl cis-trans isomerase</fullName>
        <ecNumber evidence="5">5.2.1.8</ecNumber>
    </recommendedName>
</protein>
<dbReference type="Gene3D" id="2.20.70.10">
    <property type="match status" value="1"/>
</dbReference>
<evidence type="ECO:0000256" key="2">
    <source>
        <dbReference type="ARBA" id="ARBA00023110"/>
    </source>
</evidence>
<dbReference type="GO" id="GO:0080090">
    <property type="term" value="P:regulation of primary metabolic process"/>
    <property type="evidence" value="ECO:0007669"/>
    <property type="project" value="UniProtKB-ARBA"/>
</dbReference>
<dbReference type="InterPro" id="IPR023058">
    <property type="entry name" value="PPIase_PpiC_CS"/>
</dbReference>
<dbReference type="InterPro" id="IPR046357">
    <property type="entry name" value="PPIase_dom_sf"/>
</dbReference>
<dbReference type="InterPro" id="IPR051370">
    <property type="entry name" value="PPIase_Pin1"/>
</dbReference>
<dbReference type="GO" id="GO:0005829">
    <property type="term" value="C:cytosol"/>
    <property type="evidence" value="ECO:0007669"/>
    <property type="project" value="TreeGrafter"/>
</dbReference>
<sequence>MASNESQWEVRFSQSRQRPYFYSTVTKQSIWDSPPGMSTTDIMKLPGAELLHGAVTGQGMGGALSASVSDGVRASHLLIKHAGSRRPASWKEANITRSLEEAIQILKGHQEVLKALPPDELSSKFAELASQHSDCTSASHGGDLGQFKRGQMQKPFEDATFSMKEGEMSEIITTDSGVHLILRTG</sequence>
<comment type="caution">
    <text evidence="8">The sequence shown here is derived from an EMBL/GenBank/DDBJ whole genome shotgun (WGS) entry which is preliminary data.</text>
</comment>
<dbReference type="Gene3D" id="3.10.50.40">
    <property type="match status" value="1"/>
</dbReference>
<dbReference type="SMART" id="SM00456">
    <property type="entry name" value="WW"/>
    <property type="match status" value="1"/>
</dbReference>
<dbReference type="FunFam" id="3.10.50.40:FF:000010">
    <property type="entry name" value="Peptidyl-prolyl cis-trans isomerase Pin1"/>
    <property type="match status" value="1"/>
</dbReference>
<dbReference type="PROSITE" id="PS01096">
    <property type="entry name" value="PPIC_PPIASE_1"/>
    <property type="match status" value="1"/>
</dbReference>
<gene>
    <name evidence="8" type="ORF">CROQUDRAFT_670022</name>
</gene>
<feature type="domain" description="PpiC" evidence="7">
    <location>
        <begin position="69"/>
        <end position="185"/>
    </location>
</feature>
<evidence type="ECO:0000313" key="9">
    <source>
        <dbReference type="Proteomes" id="UP000886653"/>
    </source>
</evidence>
<evidence type="ECO:0000256" key="5">
    <source>
        <dbReference type="RuleBase" id="RU363014"/>
    </source>
</evidence>
<feature type="domain" description="WW" evidence="6">
    <location>
        <begin position="2"/>
        <end position="36"/>
    </location>
</feature>
<evidence type="ECO:0000259" key="7">
    <source>
        <dbReference type="PROSITE" id="PS50198"/>
    </source>
</evidence>
<dbReference type="PANTHER" id="PTHR10657">
    <property type="entry name" value="PEPTIDYL-PROLYL CIS-TRANS ISOMERASE"/>
    <property type="match status" value="1"/>
</dbReference>
<dbReference type="InterPro" id="IPR000297">
    <property type="entry name" value="PPIase_PpiC"/>
</dbReference>
<name>A0A9P6NJJ5_9BASI</name>
<evidence type="ECO:0000256" key="1">
    <source>
        <dbReference type="ARBA" id="ARBA00000971"/>
    </source>
</evidence>
<dbReference type="PROSITE" id="PS50020">
    <property type="entry name" value="WW_DOMAIN_2"/>
    <property type="match status" value="1"/>
</dbReference>
<dbReference type="GO" id="GO:0060255">
    <property type="term" value="P:regulation of macromolecule metabolic process"/>
    <property type="evidence" value="ECO:0007669"/>
    <property type="project" value="UniProtKB-ARBA"/>
</dbReference>
<proteinExistence type="predicted"/>
<dbReference type="Proteomes" id="UP000886653">
    <property type="component" value="Unassembled WGS sequence"/>
</dbReference>
<dbReference type="Pfam" id="PF00639">
    <property type="entry name" value="Rotamase"/>
    <property type="match status" value="1"/>
</dbReference>
<comment type="catalytic activity">
    <reaction evidence="1 5">
        <text>[protein]-peptidylproline (omega=180) = [protein]-peptidylproline (omega=0)</text>
        <dbReference type="Rhea" id="RHEA:16237"/>
        <dbReference type="Rhea" id="RHEA-COMP:10747"/>
        <dbReference type="Rhea" id="RHEA-COMP:10748"/>
        <dbReference type="ChEBI" id="CHEBI:83833"/>
        <dbReference type="ChEBI" id="CHEBI:83834"/>
        <dbReference type="EC" id="5.2.1.8"/>
    </reaction>
</comment>
<evidence type="ECO:0000256" key="3">
    <source>
        <dbReference type="ARBA" id="ARBA00023235"/>
    </source>
</evidence>
<evidence type="ECO:0000313" key="8">
    <source>
        <dbReference type="EMBL" id="KAG0148196.1"/>
    </source>
</evidence>
<dbReference type="PROSITE" id="PS50198">
    <property type="entry name" value="PPIC_PPIASE_2"/>
    <property type="match status" value="1"/>
</dbReference>
<dbReference type="SUPFAM" id="SSF54534">
    <property type="entry name" value="FKBP-like"/>
    <property type="match status" value="1"/>
</dbReference>
<organism evidence="8 9">
    <name type="scientific">Cronartium quercuum f. sp. fusiforme G11</name>
    <dbReference type="NCBI Taxonomy" id="708437"/>
    <lineage>
        <taxon>Eukaryota</taxon>
        <taxon>Fungi</taxon>
        <taxon>Dikarya</taxon>
        <taxon>Basidiomycota</taxon>
        <taxon>Pucciniomycotina</taxon>
        <taxon>Pucciniomycetes</taxon>
        <taxon>Pucciniales</taxon>
        <taxon>Coleosporiaceae</taxon>
        <taxon>Cronartium</taxon>
    </lineage>
</organism>
<dbReference type="InterPro" id="IPR001202">
    <property type="entry name" value="WW_dom"/>
</dbReference>
<reference evidence="8" key="1">
    <citation type="submission" date="2013-11" db="EMBL/GenBank/DDBJ databases">
        <title>Genome sequence of the fusiform rust pathogen reveals effectors for host alternation and coevolution with pine.</title>
        <authorList>
            <consortium name="DOE Joint Genome Institute"/>
            <person name="Smith K."/>
            <person name="Pendleton A."/>
            <person name="Kubisiak T."/>
            <person name="Anderson C."/>
            <person name="Salamov A."/>
            <person name="Aerts A."/>
            <person name="Riley R."/>
            <person name="Clum A."/>
            <person name="Lindquist E."/>
            <person name="Ence D."/>
            <person name="Campbell M."/>
            <person name="Kronenberg Z."/>
            <person name="Feau N."/>
            <person name="Dhillon B."/>
            <person name="Hamelin R."/>
            <person name="Burleigh J."/>
            <person name="Smith J."/>
            <person name="Yandell M."/>
            <person name="Nelson C."/>
            <person name="Grigoriev I."/>
            <person name="Davis J."/>
        </authorList>
    </citation>
    <scope>NUCLEOTIDE SEQUENCE</scope>
    <source>
        <strain evidence="8">G11</strain>
    </source>
</reference>
<accession>A0A9P6NJJ5</accession>
<keyword evidence="2 4" id="KW-0697">Rotamase</keyword>
<dbReference type="EMBL" id="MU167239">
    <property type="protein sequence ID" value="KAG0148196.1"/>
    <property type="molecule type" value="Genomic_DNA"/>
</dbReference>
<dbReference type="OrthoDB" id="2530521at2759"/>
<evidence type="ECO:0000256" key="4">
    <source>
        <dbReference type="PROSITE-ProRule" id="PRU00278"/>
    </source>
</evidence>